<organism evidence="14 15">
    <name type="scientific">Cardiobacterium valvarum</name>
    <dbReference type="NCBI Taxonomy" id="194702"/>
    <lineage>
        <taxon>Bacteria</taxon>
        <taxon>Pseudomonadati</taxon>
        <taxon>Pseudomonadota</taxon>
        <taxon>Gammaproteobacteria</taxon>
        <taxon>Cardiobacteriales</taxon>
        <taxon>Cardiobacteriaceae</taxon>
        <taxon>Cardiobacterium</taxon>
    </lineage>
</organism>
<evidence type="ECO:0000256" key="1">
    <source>
        <dbReference type="ARBA" id="ARBA00002274"/>
    </source>
</evidence>
<keyword evidence="8 13" id="KW-0547">Nucleotide-binding</keyword>
<evidence type="ECO:0000256" key="10">
    <source>
        <dbReference type="ARBA" id="ARBA00022840"/>
    </source>
</evidence>
<dbReference type="Pfam" id="PF02606">
    <property type="entry name" value="LpxK"/>
    <property type="match status" value="1"/>
</dbReference>
<keyword evidence="7 13" id="KW-0808">Transferase</keyword>
<dbReference type="RefSeq" id="WP_115611177.1">
    <property type="nucleotide sequence ID" value="NZ_JBHLZC010000001.1"/>
</dbReference>
<evidence type="ECO:0000256" key="8">
    <source>
        <dbReference type="ARBA" id="ARBA00022741"/>
    </source>
</evidence>
<evidence type="ECO:0000256" key="5">
    <source>
        <dbReference type="ARBA" id="ARBA00022516"/>
    </source>
</evidence>
<dbReference type="Proteomes" id="UP000254572">
    <property type="component" value="Unassembled WGS sequence"/>
</dbReference>
<dbReference type="AlphaFoldDB" id="A0A381E420"/>
<dbReference type="HAMAP" id="MF_00409">
    <property type="entry name" value="LpxK"/>
    <property type="match status" value="1"/>
</dbReference>
<comment type="function">
    <text evidence="1 13">Transfers the gamma-phosphate of ATP to the 4'-position of a tetraacyldisaccharide 1-phosphate intermediate (termed DS-1-P) to form tetraacyldisaccharide 1,4'-bis-phosphate (lipid IVA).</text>
</comment>
<evidence type="ECO:0000256" key="11">
    <source>
        <dbReference type="ARBA" id="ARBA00023098"/>
    </source>
</evidence>
<dbReference type="OrthoDB" id="9766423at2"/>
<evidence type="ECO:0000256" key="9">
    <source>
        <dbReference type="ARBA" id="ARBA00022777"/>
    </source>
</evidence>
<dbReference type="UniPathway" id="UPA00359">
    <property type="reaction ID" value="UER00482"/>
</dbReference>
<keyword evidence="9 13" id="KW-0418">Kinase</keyword>
<gene>
    <name evidence="13 14" type="primary">lpxK</name>
    <name evidence="14" type="ORF">NCTC13294_00892</name>
</gene>
<evidence type="ECO:0000256" key="12">
    <source>
        <dbReference type="ARBA" id="ARBA00029757"/>
    </source>
</evidence>
<keyword evidence="15" id="KW-1185">Reference proteome</keyword>
<proteinExistence type="inferred from homology"/>
<reference evidence="14 15" key="1">
    <citation type="submission" date="2018-06" db="EMBL/GenBank/DDBJ databases">
        <authorList>
            <consortium name="Pathogen Informatics"/>
            <person name="Doyle S."/>
        </authorList>
    </citation>
    <scope>NUCLEOTIDE SEQUENCE [LARGE SCALE GENOMIC DNA]</scope>
    <source>
        <strain evidence="14 15">NCTC13294</strain>
    </source>
</reference>
<evidence type="ECO:0000256" key="4">
    <source>
        <dbReference type="ARBA" id="ARBA00016436"/>
    </source>
</evidence>
<dbReference type="PANTHER" id="PTHR42724">
    <property type="entry name" value="TETRAACYLDISACCHARIDE 4'-KINASE"/>
    <property type="match status" value="1"/>
</dbReference>
<dbReference type="EMBL" id="UFUW01000001">
    <property type="protein sequence ID" value="SUX21015.1"/>
    <property type="molecule type" value="Genomic_DNA"/>
</dbReference>
<dbReference type="InterPro" id="IPR027417">
    <property type="entry name" value="P-loop_NTPase"/>
</dbReference>
<keyword evidence="6 13" id="KW-0441">Lipid A biosynthesis</keyword>
<dbReference type="NCBIfam" id="TIGR00682">
    <property type="entry name" value="lpxK"/>
    <property type="match status" value="1"/>
</dbReference>
<evidence type="ECO:0000313" key="14">
    <source>
        <dbReference type="EMBL" id="SUX21015.1"/>
    </source>
</evidence>
<dbReference type="GO" id="GO:0005886">
    <property type="term" value="C:plasma membrane"/>
    <property type="evidence" value="ECO:0007669"/>
    <property type="project" value="TreeGrafter"/>
</dbReference>
<comment type="catalytic activity">
    <reaction evidence="13">
        <text>a lipid A disaccharide + ATP = a lipid IVA + ADP + H(+)</text>
        <dbReference type="Rhea" id="RHEA:67840"/>
        <dbReference type="ChEBI" id="CHEBI:15378"/>
        <dbReference type="ChEBI" id="CHEBI:30616"/>
        <dbReference type="ChEBI" id="CHEBI:176343"/>
        <dbReference type="ChEBI" id="CHEBI:176425"/>
        <dbReference type="ChEBI" id="CHEBI:456216"/>
        <dbReference type="EC" id="2.7.1.130"/>
    </reaction>
</comment>
<dbReference type="GO" id="GO:0009029">
    <property type="term" value="F:lipid-A 4'-kinase activity"/>
    <property type="evidence" value="ECO:0007669"/>
    <property type="project" value="UniProtKB-UniRule"/>
</dbReference>
<name>A0A381E420_9GAMM</name>
<accession>A0A381E420</accession>
<protein>
    <recommendedName>
        <fullName evidence="4 13">Tetraacyldisaccharide 4'-kinase</fullName>
        <ecNumber evidence="3 13">2.7.1.130</ecNumber>
    </recommendedName>
    <alternativeName>
        <fullName evidence="12 13">Lipid A 4'-kinase</fullName>
    </alternativeName>
</protein>
<dbReference type="PANTHER" id="PTHR42724:SF1">
    <property type="entry name" value="TETRAACYLDISACCHARIDE 4'-KINASE, MITOCHONDRIAL-RELATED"/>
    <property type="match status" value="1"/>
</dbReference>
<evidence type="ECO:0000256" key="6">
    <source>
        <dbReference type="ARBA" id="ARBA00022556"/>
    </source>
</evidence>
<evidence type="ECO:0000256" key="3">
    <source>
        <dbReference type="ARBA" id="ARBA00012071"/>
    </source>
</evidence>
<sequence>MSDIPRFWRSRNPISLLLLPFAALFAAISTARRMLYRCGILKSWRAPVPVLIVGNLTVGGSGKTPLVQALTRGLQTRGINVGIISRGYGGSAKTATNVATCPDAAVVGDEPLLLWQTTGAPVVVARKRATAAQKLLHDYPATHLLIADDGLQHYALARDAEIVVIAADLGLGNGFLLPAGPLRETSARLRRADIVLSRDPARYPHPHSYPLHYASDGVHPLDGGERRPLTALAAPLYALTAIARPERFFASLRAQGANLAACRSLPDHAALPAAEADFAANGSLIISGKDAVKTAAWPETLKQHTYIADYRAELPPELLPLLLHRLGLA</sequence>
<evidence type="ECO:0000256" key="2">
    <source>
        <dbReference type="ARBA" id="ARBA00004870"/>
    </source>
</evidence>
<comment type="pathway">
    <text evidence="2 13">Glycolipid biosynthesis; lipid IV(A) biosynthesis; lipid IV(A) from (3R)-3-hydroxytetradecanoyl-[acyl-carrier-protein] and UDP-N-acetyl-alpha-D-glucosamine: step 6/6.</text>
</comment>
<keyword evidence="11 13" id="KW-0443">Lipid metabolism</keyword>
<evidence type="ECO:0000256" key="13">
    <source>
        <dbReference type="HAMAP-Rule" id="MF_00409"/>
    </source>
</evidence>
<feature type="binding site" evidence="13">
    <location>
        <begin position="57"/>
        <end position="64"/>
    </location>
    <ligand>
        <name>ATP</name>
        <dbReference type="ChEBI" id="CHEBI:30616"/>
    </ligand>
</feature>
<dbReference type="InterPro" id="IPR003758">
    <property type="entry name" value="LpxK"/>
</dbReference>
<dbReference type="GO" id="GO:0005524">
    <property type="term" value="F:ATP binding"/>
    <property type="evidence" value="ECO:0007669"/>
    <property type="project" value="UniProtKB-UniRule"/>
</dbReference>
<dbReference type="GO" id="GO:0009244">
    <property type="term" value="P:lipopolysaccharide core region biosynthetic process"/>
    <property type="evidence" value="ECO:0007669"/>
    <property type="project" value="TreeGrafter"/>
</dbReference>
<evidence type="ECO:0000256" key="7">
    <source>
        <dbReference type="ARBA" id="ARBA00022679"/>
    </source>
</evidence>
<keyword evidence="5 13" id="KW-0444">Lipid biosynthesis</keyword>
<dbReference type="SUPFAM" id="SSF52540">
    <property type="entry name" value="P-loop containing nucleoside triphosphate hydrolases"/>
    <property type="match status" value="1"/>
</dbReference>
<evidence type="ECO:0000313" key="15">
    <source>
        <dbReference type="Proteomes" id="UP000254572"/>
    </source>
</evidence>
<keyword evidence="10 13" id="KW-0067">ATP-binding</keyword>
<dbReference type="GO" id="GO:0009245">
    <property type="term" value="P:lipid A biosynthetic process"/>
    <property type="evidence" value="ECO:0007669"/>
    <property type="project" value="UniProtKB-UniRule"/>
</dbReference>
<comment type="similarity">
    <text evidence="13">Belongs to the LpxK family.</text>
</comment>
<dbReference type="EC" id="2.7.1.130" evidence="3 13"/>